<dbReference type="Gene3D" id="3.90.226.10">
    <property type="entry name" value="2-enoyl-CoA Hydratase, Chain A, domain 1"/>
    <property type="match status" value="1"/>
</dbReference>
<reference evidence="2" key="2">
    <citation type="submission" date="2025-08" db="UniProtKB">
        <authorList>
            <consortium name="RefSeq"/>
        </authorList>
    </citation>
    <scope>IDENTIFICATION</scope>
    <source>
        <tissue evidence="2">Leaf</tissue>
    </source>
</reference>
<gene>
    <name evidence="2" type="primary">LOC115737443</name>
</gene>
<dbReference type="PANTHER" id="PTHR11941:SF75">
    <property type="entry name" value="ENOYL-COA HYDRATASE_ISOMERASE FAMILY PROTEIN"/>
    <property type="match status" value="1"/>
</dbReference>
<dbReference type="SUPFAM" id="SSF52096">
    <property type="entry name" value="ClpP/crotonase"/>
    <property type="match status" value="1"/>
</dbReference>
<sequence>MELQDHAWNPLTSTEINKEDRFCELGMVGGGVYILSFIGESRHRFSQAAICLIDKLLDQGKFFSDGMDVSNLRCTDRESAIGYLMSFQKLVGKLLTFHLPTMAVIRGHAVGAGCIFALAHDYRLMSSDHGHIFMNGVNLGMSLTPGIMSVLRTKLPISTFQERYSGKGTAAAGIVQATCPGTTLMQEGMKKALEHRARRWNREIYHALKMEMFKTTLQELENGGIGYARM</sequence>
<proteinExistence type="predicted"/>
<dbReference type="RefSeq" id="XP_048129480.1">
    <property type="nucleotide sequence ID" value="XM_048273523.1"/>
</dbReference>
<reference evidence="1" key="1">
    <citation type="submission" date="2025-05" db="UniProtKB">
        <authorList>
            <consortium name="RefSeq"/>
        </authorList>
    </citation>
    <scope>NUCLEOTIDE SEQUENCE [LARGE SCALE GENOMIC DNA]</scope>
</reference>
<dbReference type="Pfam" id="PF00378">
    <property type="entry name" value="ECH_1"/>
    <property type="match status" value="1"/>
</dbReference>
<dbReference type="GeneID" id="115737443"/>
<dbReference type="InterPro" id="IPR029045">
    <property type="entry name" value="ClpP/crotonase-like_dom_sf"/>
</dbReference>
<organism evidence="1 2">
    <name type="scientific">Rhodamnia argentea</name>
    <dbReference type="NCBI Taxonomy" id="178133"/>
    <lineage>
        <taxon>Eukaryota</taxon>
        <taxon>Viridiplantae</taxon>
        <taxon>Streptophyta</taxon>
        <taxon>Embryophyta</taxon>
        <taxon>Tracheophyta</taxon>
        <taxon>Spermatophyta</taxon>
        <taxon>Magnoliopsida</taxon>
        <taxon>eudicotyledons</taxon>
        <taxon>Gunneridae</taxon>
        <taxon>Pentapetalae</taxon>
        <taxon>rosids</taxon>
        <taxon>malvids</taxon>
        <taxon>Myrtales</taxon>
        <taxon>Myrtaceae</taxon>
        <taxon>Myrtoideae</taxon>
        <taxon>Myrteae</taxon>
        <taxon>Australasian group</taxon>
        <taxon>Rhodamnia</taxon>
    </lineage>
</organism>
<dbReference type="PANTHER" id="PTHR11941">
    <property type="entry name" value="ENOYL-COA HYDRATASE-RELATED"/>
    <property type="match status" value="1"/>
</dbReference>
<protein>
    <submittedName>
        <fullName evidence="2">Enoyl-CoA delta isomerase 2, peroxisomal-like</fullName>
    </submittedName>
</protein>
<dbReference type="InterPro" id="IPR001753">
    <property type="entry name" value="Enoyl-CoA_hydra/iso"/>
</dbReference>
<accession>A0ABM3GYQ9</accession>
<name>A0ABM3GYQ9_9MYRT</name>
<keyword evidence="1" id="KW-1185">Reference proteome</keyword>
<dbReference type="CDD" id="cd06558">
    <property type="entry name" value="crotonase-like"/>
    <property type="match status" value="1"/>
</dbReference>
<evidence type="ECO:0000313" key="2">
    <source>
        <dbReference type="RefSeq" id="XP_048129480.1"/>
    </source>
</evidence>
<dbReference type="Proteomes" id="UP000827889">
    <property type="component" value="Chromosome 2"/>
</dbReference>
<evidence type="ECO:0000313" key="1">
    <source>
        <dbReference type="Proteomes" id="UP000827889"/>
    </source>
</evidence>